<proteinExistence type="predicted"/>
<accession>A0A1G9C3S4</accession>
<sequence length="64" mass="7184">MADASKSKRERIDPEWPHDEVGHPVTEFLADRQGAMSPFGEVTFPLPEGAVPYHHPETRINKSS</sequence>
<dbReference type="EMBL" id="FNFM01000008">
    <property type="protein sequence ID" value="SDK46329.1"/>
    <property type="molecule type" value="Genomic_DNA"/>
</dbReference>
<name>A0A1G9C3S4_ACTMZ</name>
<keyword evidence="3" id="KW-1185">Reference proteome</keyword>
<dbReference type="OrthoDB" id="5191634at2"/>
<evidence type="ECO:0000313" key="2">
    <source>
        <dbReference type="EMBL" id="SDK46329.1"/>
    </source>
</evidence>
<protein>
    <submittedName>
        <fullName evidence="2">Uncharacterized protein</fullName>
    </submittedName>
</protein>
<dbReference type="Proteomes" id="UP000199213">
    <property type="component" value="Unassembled WGS sequence"/>
</dbReference>
<evidence type="ECO:0000256" key="1">
    <source>
        <dbReference type="SAM" id="MobiDB-lite"/>
    </source>
</evidence>
<feature type="region of interest" description="Disordered" evidence="1">
    <location>
        <begin position="1"/>
        <end position="22"/>
    </location>
</feature>
<dbReference type="RefSeq" id="WP_092628934.1">
    <property type="nucleotide sequence ID" value="NZ_FNFM01000008.1"/>
</dbReference>
<dbReference type="AlphaFoldDB" id="A0A1G9C3S4"/>
<reference evidence="3" key="1">
    <citation type="submission" date="2016-10" db="EMBL/GenBank/DDBJ databases">
        <authorList>
            <person name="Varghese N."/>
            <person name="Submissions S."/>
        </authorList>
    </citation>
    <scope>NUCLEOTIDE SEQUENCE [LARGE SCALE GENOMIC DNA]</scope>
    <source>
        <strain evidence="3">DSM 45460</strain>
    </source>
</reference>
<organism evidence="2 3">
    <name type="scientific">Actinopolyspora mzabensis</name>
    <dbReference type="NCBI Taxonomy" id="995066"/>
    <lineage>
        <taxon>Bacteria</taxon>
        <taxon>Bacillati</taxon>
        <taxon>Actinomycetota</taxon>
        <taxon>Actinomycetes</taxon>
        <taxon>Actinopolysporales</taxon>
        <taxon>Actinopolysporaceae</taxon>
        <taxon>Actinopolyspora</taxon>
    </lineage>
</organism>
<gene>
    <name evidence="2" type="ORF">SAMN04487820_108100</name>
</gene>
<evidence type="ECO:0000313" key="3">
    <source>
        <dbReference type="Proteomes" id="UP000199213"/>
    </source>
</evidence>